<keyword evidence="2" id="KW-1185">Reference proteome</keyword>
<gene>
    <name evidence="1" type="ORF">MAR_005489</name>
</gene>
<proteinExistence type="predicted"/>
<sequence length="116" mass="13094">MTRQSYQAFTAIGPHKNDYVMKQHLLSESSSASSNQNIPVRRHNDQFHTENSDKANILKTFFQSQTFLDDSNKAFPECHLPEDQPCLGHFVVTESEVSSLKSLSKVSGTDQINNHV</sequence>
<name>A0ABY7F2H6_MYAAR</name>
<dbReference type="EMBL" id="CP111020">
    <property type="protein sequence ID" value="WAR15384.1"/>
    <property type="molecule type" value="Genomic_DNA"/>
</dbReference>
<accession>A0ABY7F2H6</accession>
<organism evidence="1 2">
    <name type="scientific">Mya arenaria</name>
    <name type="common">Soft-shell clam</name>
    <dbReference type="NCBI Taxonomy" id="6604"/>
    <lineage>
        <taxon>Eukaryota</taxon>
        <taxon>Metazoa</taxon>
        <taxon>Spiralia</taxon>
        <taxon>Lophotrochozoa</taxon>
        <taxon>Mollusca</taxon>
        <taxon>Bivalvia</taxon>
        <taxon>Autobranchia</taxon>
        <taxon>Heteroconchia</taxon>
        <taxon>Euheterodonta</taxon>
        <taxon>Imparidentia</taxon>
        <taxon>Neoheterodontei</taxon>
        <taxon>Myida</taxon>
        <taxon>Myoidea</taxon>
        <taxon>Myidae</taxon>
        <taxon>Mya</taxon>
    </lineage>
</organism>
<reference evidence="1" key="1">
    <citation type="submission" date="2022-11" db="EMBL/GenBank/DDBJ databases">
        <title>Centuries of genome instability and evolution in soft-shell clam transmissible cancer (bioRxiv).</title>
        <authorList>
            <person name="Hart S.F.M."/>
            <person name="Yonemitsu M.A."/>
            <person name="Giersch R.M."/>
            <person name="Beal B.F."/>
            <person name="Arriagada G."/>
            <person name="Davis B.W."/>
            <person name="Ostrander E.A."/>
            <person name="Goff S.P."/>
            <person name="Metzger M.J."/>
        </authorList>
    </citation>
    <scope>NUCLEOTIDE SEQUENCE</scope>
    <source>
        <strain evidence="1">MELC-2E11</strain>
        <tissue evidence="1">Siphon/mantle</tissue>
    </source>
</reference>
<protein>
    <submittedName>
        <fullName evidence="1">Uncharacterized protein</fullName>
    </submittedName>
</protein>
<evidence type="ECO:0000313" key="2">
    <source>
        <dbReference type="Proteomes" id="UP001164746"/>
    </source>
</evidence>
<evidence type="ECO:0000313" key="1">
    <source>
        <dbReference type="EMBL" id="WAR15384.1"/>
    </source>
</evidence>
<dbReference type="Proteomes" id="UP001164746">
    <property type="component" value="Chromosome 9"/>
</dbReference>